<name>A0A6G1CIH4_9ORYZ</name>
<evidence type="ECO:0000313" key="3">
    <source>
        <dbReference type="Proteomes" id="UP000479710"/>
    </source>
</evidence>
<evidence type="ECO:0000256" key="1">
    <source>
        <dbReference type="SAM" id="MobiDB-lite"/>
    </source>
</evidence>
<dbReference type="Proteomes" id="UP000479710">
    <property type="component" value="Unassembled WGS sequence"/>
</dbReference>
<gene>
    <name evidence="2" type="ORF">E2562_024860</name>
</gene>
<feature type="compositionally biased region" description="Polar residues" evidence="1">
    <location>
        <begin position="22"/>
        <end position="36"/>
    </location>
</feature>
<comment type="caution">
    <text evidence="2">The sequence shown here is derived from an EMBL/GenBank/DDBJ whole genome shotgun (WGS) entry which is preliminary data.</text>
</comment>
<accession>A0A6G1CIH4</accession>
<protein>
    <submittedName>
        <fullName evidence="2">Uncharacterized protein</fullName>
    </submittedName>
</protein>
<dbReference type="AlphaFoldDB" id="A0A6G1CIH4"/>
<sequence length="101" mass="10601">MLPLHPIPELQKPSHAPRTVTRAGTTRSGAPSTGSAVSLPDLVPRPDLRRTKVRGKAGKLATYVEAGVELDGAGGGDEQRGRLAPGCARAVLVQRQGQQQM</sequence>
<feature type="region of interest" description="Disordered" evidence="1">
    <location>
        <begin position="1"/>
        <end position="54"/>
    </location>
</feature>
<dbReference type="EMBL" id="SPHZ02000009">
    <property type="protein sequence ID" value="KAF0899827.1"/>
    <property type="molecule type" value="Genomic_DNA"/>
</dbReference>
<reference evidence="2 3" key="1">
    <citation type="submission" date="2019-11" db="EMBL/GenBank/DDBJ databases">
        <title>Whole genome sequence of Oryza granulata.</title>
        <authorList>
            <person name="Li W."/>
        </authorList>
    </citation>
    <scope>NUCLEOTIDE SEQUENCE [LARGE SCALE GENOMIC DNA]</scope>
    <source>
        <strain evidence="3">cv. Menghai</strain>
        <tissue evidence="2">Leaf</tissue>
    </source>
</reference>
<organism evidence="2 3">
    <name type="scientific">Oryza meyeriana var. granulata</name>
    <dbReference type="NCBI Taxonomy" id="110450"/>
    <lineage>
        <taxon>Eukaryota</taxon>
        <taxon>Viridiplantae</taxon>
        <taxon>Streptophyta</taxon>
        <taxon>Embryophyta</taxon>
        <taxon>Tracheophyta</taxon>
        <taxon>Spermatophyta</taxon>
        <taxon>Magnoliopsida</taxon>
        <taxon>Liliopsida</taxon>
        <taxon>Poales</taxon>
        <taxon>Poaceae</taxon>
        <taxon>BOP clade</taxon>
        <taxon>Oryzoideae</taxon>
        <taxon>Oryzeae</taxon>
        <taxon>Oryzinae</taxon>
        <taxon>Oryza</taxon>
        <taxon>Oryza meyeriana</taxon>
    </lineage>
</organism>
<proteinExistence type="predicted"/>
<evidence type="ECO:0000313" key="2">
    <source>
        <dbReference type="EMBL" id="KAF0899827.1"/>
    </source>
</evidence>
<keyword evidence="3" id="KW-1185">Reference proteome</keyword>